<accession>A0A5C6C3K4</accession>
<evidence type="ECO:0000259" key="2">
    <source>
        <dbReference type="Pfam" id="PF13360"/>
    </source>
</evidence>
<evidence type="ECO:0000313" key="3">
    <source>
        <dbReference type="EMBL" id="TWU19150.1"/>
    </source>
</evidence>
<feature type="region of interest" description="Disordered" evidence="1">
    <location>
        <begin position="111"/>
        <end position="131"/>
    </location>
</feature>
<dbReference type="InterPro" id="IPR011047">
    <property type="entry name" value="Quinoprotein_ADH-like_sf"/>
</dbReference>
<sequence length="1591" mass="176289">MKLTAKPFRRGTQPVLPVVTLLIIGLAGSPCVCSAQGLFNSSPVSGMAEFLPPPRSVRQQIREAKEAIAQEQYADAVLRLGDLSRRLGKDTLPETAQDYFLDHVPVSAARNAASSQVEGGRGDEDRVDDPSDANTVLRLVREMIGQLPEPAMEVYELRYGPLATKILSEAQPTRDWQAVEQVRREFFHTKAGYRASYLLATREWLLGNPLAVSLLLDDVVGLPRAVEQLGDEVVWMHAGASVLAGRPLQTPTRLPADFVPTETVDAQASAGGTTEWESAVQARFSEMAFTIDPAAESYPYLGGRPNRSGFSEGEMPLSNPRWMLETSGSPRQERMIEAETAQLKSSGQLPPPSWMPLRVGDQLLMRTTQRLIGADYRTGKRVWQYPWFDPPEELAALDNEDSVDLREEEDPKDILVQRVWNDVPYGQVSSDGERVFMINDLGAIETERINPFGMRATSAVQASKNTLVALDLATEGKLLWRLGSAETTPSPFSEAFFLGPPLPVRGLLYVMAEMAGEIVLVCLDPLDGSEVWRQVLVSVEASGITTDPVRRVAGATVTYHEGLLICPTGAGITVAVDLIDRTLRWANEHARNREFTQNAFRQPVDLPMSQLSQRWATSVAIGHGTSIALTPVESDRMIVADAVTGVDRFRPQPRGKNLYLAGVRNNQYLIVRADRVMAFDLQSGHEIWSTAIDLMSPGQRVSGRGVFGPASYFLPTTTDELIEIGLESGRVLSRRQTRFPLGNLVAIDGEVISQATSTLAVAYGEDTLRPHVDRILAAEPDDFFAMIRKAELLMEDNQRDAALTLLAKARSIDPENIEAITLSVEAMLSSLRDQQDISTDDLDTLRELIDRPEEHAELLVLQIERLLKPLKVSPAPAVVSSSDLNQALDLLLELSLLTIERPSLASQNATLFSHPTRQFTLDAWLTARVAEVVAIAEDATLAEFDTRMREQLQSRIRPNRMTLNRVVEHFSPLWRAVDAFQRSVIDQSHQQGDALVTERLIWGTRLTTDSGAAELDTTSLLTLAEAYSLAGWGEDRRYIGQILQQRIQEPDAAPEEIAEIAAVLDEFQVRGAVRVDPESWPRGHVELQWESTRLPQTQALISDRRYARTTRLMGRQMLGWQAISDNSPLSLLDHDGISHPISVEGLTNRNSSDKEVTISGGLMLVLTPSELIAIDLFRVLSPGADDAVRWRQSLRPDGQPVAKRRSETSKFGDQIYRYVSNSPTANADDAQLRLGPVLGDRLFLLQGRDLICYHTVTGEQIWRTQTAIPGSGVVAGEGRVAVVSERANQVAYFDWYDGREIVTVPLDVESVIATAGRHVLMVKKASEQEGDVELYDPYLLEIVDGISRESVRSRMASPINLTDEVRSTAHGELVGGRYMALLDDQGRATIWDVLSGAALADVEIPLRPRLSGLSVVQIRDRFLLMPRCELPPPPDEEGNIITIPSGMSVQDVTSVHCVKVPDDEPQSEASLAWSDVFDQARGVTTYQPWLTPMLMLVRRQTYIDNAATRRHELDIWTLDVDRGKTLNELLGKNIGSRNVRIETQVRLLPQRHQIFATIQSQLLTYTFSDQKSEPVNSNESETSESETSETP</sequence>
<organism evidence="3 4">
    <name type="scientific">Allorhodopirellula heiligendammensis</name>
    <dbReference type="NCBI Taxonomy" id="2714739"/>
    <lineage>
        <taxon>Bacteria</taxon>
        <taxon>Pseudomonadati</taxon>
        <taxon>Planctomycetota</taxon>
        <taxon>Planctomycetia</taxon>
        <taxon>Pirellulales</taxon>
        <taxon>Pirellulaceae</taxon>
        <taxon>Allorhodopirellula</taxon>
    </lineage>
</organism>
<dbReference type="InterPro" id="IPR015943">
    <property type="entry name" value="WD40/YVTN_repeat-like_dom_sf"/>
</dbReference>
<proteinExistence type="predicted"/>
<feature type="region of interest" description="Disordered" evidence="1">
    <location>
        <begin position="1569"/>
        <end position="1591"/>
    </location>
</feature>
<protein>
    <submittedName>
        <fullName evidence="3">PQQ enzyme repeat protein</fullName>
    </submittedName>
</protein>
<dbReference type="Gene3D" id="2.130.10.10">
    <property type="entry name" value="YVTN repeat-like/Quinoprotein amine dehydrogenase"/>
    <property type="match status" value="2"/>
</dbReference>
<evidence type="ECO:0000313" key="4">
    <source>
        <dbReference type="Proteomes" id="UP000319908"/>
    </source>
</evidence>
<dbReference type="EMBL" id="SJPU01000001">
    <property type="protein sequence ID" value="TWU19150.1"/>
    <property type="molecule type" value="Genomic_DNA"/>
</dbReference>
<keyword evidence="4" id="KW-1185">Reference proteome</keyword>
<gene>
    <name evidence="3" type="ORF">Poly21_13210</name>
</gene>
<dbReference type="Proteomes" id="UP000319908">
    <property type="component" value="Unassembled WGS sequence"/>
</dbReference>
<dbReference type="SUPFAM" id="SSF48452">
    <property type="entry name" value="TPR-like"/>
    <property type="match status" value="1"/>
</dbReference>
<evidence type="ECO:0000256" key="1">
    <source>
        <dbReference type="SAM" id="MobiDB-lite"/>
    </source>
</evidence>
<feature type="domain" description="Pyrrolo-quinoline quinone repeat" evidence="2">
    <location>
        <begin position="446"/>
        <end position="690"/>
    </location>
</feature>
<dbReference type="PANTHER" id="PTHR34512:SF30">
    <property type="entry name" value="OUTER MEMBRANE PROTEIN ASSEMBLY FACTOR BAMB"/>
    <property type="match status" value="1"/>
</dbReference>
<dbReference type="PANTHER" id="PTHR34512">
    <property type="entry name" value="CELL SURFACE PROTEIN"/>
    <property type="match status" value="1"/>
</dbReference>
<dbReference type="InterPro" id="IPR011990">
    <property type="entry name" value="TPR-like_helical_dom_sf"/>
</dbReference>
<comment type="caution">
    <text evidence="3">The sequence shown here is derived from an EMBL/GenBank/DDBJ whole genome shotgun (WGS) entry which is preliminary data.</text>
</comment>
<name>A0A5C6C3K4_9BACT</name>
<reference evidence="3 4" key="1">
    <citation type="journal article" date="2020" name="Antonie Van Leeuwenhoek">
        <title>Rhodopirellula heiligendammensis sp. nov., Rhodopirellula pilleata sp. nov., and Rhodopirellula solitaria sp. nov. isolated from natural or artificial marine surfaces in Northern Germany and California, USA, and emended description of the genus Rhodopirellula.</title>
        <authorList>
            <person name="Kallscheuer N."/>
            <person name="Wiegand S."/>
            <person name="Jogler M."/>
            <person name="Boedeker C."/>
            <person name="Peeters S.H."/>
            <person name="Rast P."/>
            <person name="Heuer A."/>
            <person name="Jetten M.S.M."/>
            <person name="Rohde M."/>
            <person name="Jogler C."/>
        </authorList>
    </citation>
    <scope>NUCLEOTIDE SEQUENCE [LARGE SCALE GENOMIC DNA]</scope>
    <source>
        <strain evidence="3 4">Poly21</strain>
    </source>
</reference>
<dbReference type="InterPro" id="IPR002372">
    <property type="entry name" value="PQQ_rpt_dom"/>
</dbReference>
<feature type="compositionally biased region" description="Acidic residues" evidence="1">
    <location>
        <begin position="1581"/>
        <end position="1591"/>
    </location>
</feature>
<feature type="domain" description="Pyrrolo-quinoline quinone repeat" evidence="2">
    <location>
        <begin position="1252"/>
        <end position="1409"/>
    </location>
</feature>
<dbReference type="SUPFAM" id="SSF50998">
    <property type="entry name" value="Quinoprotein alcohol dehydrogenase-like"/>
    <property type="match status" value="3"/>
</dbReference>
<dbReference type="Pfam" id="PF13360">
    <property type="entry name" value="PQQ_2"/>
    <property type="match status" value="2"/>
</dbReference>